<dbReference type="AlphaFoldDB" id="W1YL86"/>
<dbReference type="SUPFAM" id="SSF48674">
    <property type="entry name" value="Fe-only hydrogenase smaller subunit"/>
    <property type="match status" value="1"/>
</dbReference>
<dbReference type="EMBL" id="AZMM01002900">
    <property type="protein sequence ID" value="ETJ43111.1"/>
    <property type="molecule type" value="Genomic_DNA"/>
</dbReference>
<name>W1YL86_9ZZZZ</name>
<gene>
    <name evidence="2" type="ORF">Q604_UNBC02900G0001</name>
</gene>
<dbReference type="InterPro" id="IPR036991">
    <property type="entry name" value="Fe_hydrogenase_ssu_sf"/>
</dbReference>
<dbReference type="InterPro" id="IPR003149">
    <property type="entry name" value="Fe_hydrogenase_ssu"/>
</dbReference>
<organism evidence="2">
    <name type="scientific">human gut metagenome</name>
    <dbReference type="NCBI Taxonomy" id="408170"/>
    <lineage>
        <taxon>unclassified sequences</taxon>
        <taxon>metagenomes</taxon>
        <taxon>organismal metagenomes</taxon>
    </lineage>
</organism>
<sequence>VQVKAACDNPDIQKLYAEFFDGKPMSHKAHHMLHTTFVNRSEDLGPNGACTPATCPTSVPNLKKAAEAAKAAAEANN</sequence>
<accession>W1YL86</accession>
<dbReference type="InterPro" id="IPR008953">
    <property type="entry name" value="Fe_hydrogenase_HydB"/>
</dbReference>
<dbReference type="GO" id="GO:0042597">
    <property type="term" value="C:periplasmic space"/>
    <property type="evidence" value="ECO:0007669"/>
    <property type="project" value="InterPro"/>
</dbReference>
<comment type="caution">
    <text evidence="2">The sequence shown here is derived from an EMBL/GenBank/DDBJ whole genome shotgun (WGS) entry which is preliminary data.</text>
</comment>
<dbReference type="Pfam" id="PF02256">
    <property type="entry name" value="Fe_hyd_SSU"/>
    <property type="match status" value="1"/>
</dbReference>
<dbReference type="Gene3D" id="4.10.260.20">
    <property type="entry name" value="Iron hydrogenase, small subunit"/>
    <property type="match status" value="1"/>
</dbReference>
<reference evidence="2" key="1">
    <citation type="submission" date="2013-12" db="EMBL/GenBank/DDBJ databases">
        <title>A Varibaculum cambriense genome reconstructed from a premature infant gut community with otherwise low bacterial novelty that shifts toward anaerobic metabolism during the third week of life.</title>
        <authorList>
            <person name="Brown C.T."/>
            <person name="Sharon I."/>
            <person name="Thomas B.C."/>
            <person name="Castelle C.J."/>
            <person name="Morowitz M.J."/>
            <person name="Banfield J.F."/>
        </authorList>
    </citation>
    <scope>NUCLEOTIDE SEQUENCE</scope>
</reference>
<dbReference type="GO" id="GO:0051536">
    <property type="term" value="F:iron-sulfur cluster binding"/>
    <property type="evidence" value="ECO:0007669"/>
    <property type="project" value="InterPro"/>
</dbReference>
<feature type="non-terminal residue" evidence="2">
    <location>
        <position position="1"/>
    </location>
</feature>
<dbReference type="GO" id="GO:0008901">
    <property type="term" value="F:ferredoxin hydrogenase activity"/>
    <property type="evidence" value="ECO:0007669"/>
    <property type="project" value="InterPro"/>
</dbReference>
<evidence type="ECO:0000259" key="1">
    <source>
        <dbReference type="SMART" id="SM00902"/>
    </source>
</evidence>
<proteinExistence type="predicted"/>
<evidence type="ECO:0000313" key="2">
    <source>
        <dbReference type="EMBL" id="ETJ43111.1"/>
    </source>
</evidence>
<dbReference type="GO" id="GO:0009055">
    <property type="term" value="F:electron transfer activity"/>
    <property type="evidence" value="ECO:0007669"/>
    <property type="project" value="InterPro"/>
</dbReference>
<protein>
    <submittedName>
        <fullName evidence="2">Hydrogenase, Fe-only</fullName>
    </submittedName>
</protein>
<dbReference type="GO" id="GO:0005506">
    <property type="term" value="F:iron ion binding"/>
    <property type="evidence" value="ECO:0007669"/>
    <property type="project" value="InterPro"/>
</dbReference>
<dbReference type="SMART" id="SM00902">
    <property type="entry name" value="Fe_hyd_SSU"/>
    <property type="match status" value="1"/>
</dbReference>
<feature type="domain" description="Iron hydrogenase small subunit" evidence="1">
    <location>
        <begin position="2"/>
        <end position="41"/>
    </location>
</feature>